<name>A0A9J6B1C4_SOLCO</name>
<reference evidence="1 2" key="1">
    <citation type="submission" date="2020-09" db="EMBL/GenBank/DDBJ databases">
        <title>De no assembly of potato wild relative species, Solanum commersonii.</title>
        <authorList>
            <person name="Cho K."/>
        </authorList>
    </citation>
    <scope>NUCLEOTIDE SEQUENCE [LARGE SCALE GENOMIC DNA]</scope>
    <source>
        <strain evidence="1">LZ3.2</strain>
        <tissue evidence="1">Leaf</tissue>
    </source>
</reference>
<keyword evidence="2" id="KW-1185">Reference proteome</keyword>
<evidence type="ECO:0000313" key="2">
    <source>
        <dbReference type="Proteomes" id="UP000824120"/>
    </source>
</evidence>
<evidence type="ECO:0000313" key="1">
    <source>
        <dbReference type="EMBL" id="KAG5630370.1"/>
    </source>
</evidence>
<sequence length="100" mass="11022">MAMRAKKRQTSLPFPVLITELCRRIGVARDAARDFDITLSFSTDIRCIKAEYTIEEVDRRRETPVDTSPKVDVDSIPTEASLPTLTYGSLGTCAPPSSSS</sequence>
<accession>A0A9J6B1C4</accession>
<comment type="caution">
    <text evidence="1">The sequence shown here is derived from an EMBL/GenBank/DDBJ whole genome shotgun (WGS) entry which is preliminary data.</text>
</comment>
<organism evidence="1 2">
    <name type="scientific">Solanum commersonii</name>
    <name type="common">Commerson's wild potato</name>
    <name type="synonym">Commerson's nightshade</name>
    <dbReference type="NCBI Taxonomy" id="4109"/>
    <lineage>
        <taxon>Eukaryota</taxon>
        <taxon>Viridiplantae</taxon>
        <taxon>Streptophyta</taxon>
        <taxon>Embryophyta</taxon>
        <taxon>Tracheophyta</taxon>
        <taxon>Spermatophyta</taxon>
        <taxon>Magnoliopsida</taxon>
        <taxon>eudicotyledons</taxon>
        <taxon>Gunneridae</taxon>
        <taxon>Pentapetalae</taxon>
        <taxon>asterids</taxon>
        <taxon>lamiids</taxon>
        <taxon>Solanales</taxon>
        <taxon>Solanaceae</taxon>
        <taxon>Solanoideae</taxon>
        <taxon>Solaneae</taxon>
        <taxon>Solanum</taxon>
    </lineage>
</organism>
<dbReference type="OrthoDB" id="1306244at2759"/>
<protein>
    <submittedName>
        <fullName evidence="1">Uncharacterized protein</fullName>
    </submittedName>
</protein>
<proteinExistence type="predicted"/>
<gene>
    <name evidence="1" type="ORF">H5410_002087</name>
</gene>
<dbReference type="Proteomes" id="UP000824120">
    <property type="component" value="Chromosome 1"/>
</dbReference>
<dbReference type="AlphaFoldDB" id="A0A9J6B1C4"/>
<dbReference type="EMBL" id="JACXVP010000001">
    <property type="protein sequence ID" value="KAG5630370.1"/>
    <property type="molecule type" value="Genomic_DNA"/>
</dbReference>